<evidence type="ECO:0000256" key="1">
    <source>
        <dbReference type="ARBA" id="ARBA00022679"/>
    </source>
</evidence>
<dbReference type="EMBL" id="MU069966">
    <property type="protein sequence ID" value="KAF5831217.1"/>
    <property type="molecule type" value="Genomic_DNA"/>
</dbReference>
<dbReference type="SUPFAM" id="SSF64005">
    <property type="entry name" value="Undecaprenyl diphosphate synthase"/>
    <property type="match status" value="1"/>
</dbReference>
<keyword evidence="1 2" id="KW-0808">Transferase</keyword>
<dbReference type="EC" id="2.5.1.-" evidence="2"/>
<evidence type="ECO:0000313" key="4">
    <source>
        <dbReference type="EMBL" id="KAF5831217.1"/>
    </source>
</evidence>
<dbReference type="PANTHER" id="PTHR10291:SF0">
    <property type="entry name" value="DEHYDRODOLICHYL DIPHOSPHATE SYNTHASE 2"/>
    <property type="match status" value="1"/>
</dbReference>
<evidence type="ECO:0000313" key="5">
    <source>
        <dbReference type="Proteomes" id="UP000815325"/>
    </source>
</evidence>
<evidence type="ECO:0000256" key="2">
    <source>
        <dbReference type="RuleBase" id="RU363018"/>
    </source>
</evidence>
<feature type="compositionally biased region" description="Pro residues" evidence="3">
    <location>
        <begin position="37"/>
        <end position="49"/>
    </location>
</feature>
<dbReference type="Proteomes" id="UP000815325">
    <property type="component" value="Unassembled WGS sequence"/>
</dbReference>
<sequence length="305" mass="33438">MLQYHTFPCPHAAVTLSHHSPHAPCARIPTISCHPQQPQPGGGPHPGPPSSQAAHRTSATRTRRRGWGQAVAAAPALRNGVGNSAWEQELLLAHQELQGLTLPKHLAVIMDGNARWAQARGMPVTKGHEQGGIRFKELVDSSRALGLRALTGLRLDFVGEISRLPSSLQARVSSAQRATCNNTGMILTVALSYSSQQDVAAAARRIARLAAQGLLDPDKVDAGMLQEHLSTAPVLSDVGSPDLLIRTSGEQRLSNFLLFEMAYCELYFSKVHWPDFSIKDLCEAFKDYSKRQRRYGRRLRHTNLI</sequence>
<evidence type="ECO:0000256" key="3">
    <source>
        <dbReference type="SAM" id="MobiDB-lite"/>
    </source>
</evidence>
<gene>
    <name evidence="4" type="ORF">DUNSADRAFT_13454</name>
</gene>
<accession>A0ABQ7G9D4</accession>
<comment type="similarity">
    <text evidence="2">Belongs to the UPP synthase family.</text>
</comment>
<dbReference type="InterPro" id="IPR036424">
    <property type="entry name" value="UPP_synth-like_sf"/>
</dbReference>
<dbReference type="PANTHER" id="PTHR10291">
    <property type="entry name" value="DEHYDRODOLICHYL DIPHOSPHATE SYNTHASE FAMILY MEMBER"/>
    <property type="match status" value="1"/>
</dbReference>
<dbReference type="NCBIfam" id="TIGR00055">
    <property type="entry name" value="uppS"/>
    <property type="match status" value="1"/>
</dbReference>
<organism evidence="4 5">
    <name type="scientific">Dunaliella salina</name>
    <name type="common">Green alga</name>
    <name type="synonym">Protococcus salinus</name>
    <dbReference type="NCBI Taxonomy" id="3046"/>
    <lineage>
        <taxon>Eukaryota</taxon>
        <taxon>Viridiplantae</taxon>
        <taxon>Chlorophyta</taxon>
        <taxon>core chlorophytes</taxon>
        <taxon>Chlorophyceae</taxon>
        <taxon>CS clade</taxon>
        <taxon>Chlamydomonadales</taxon>
        <taxon>Dunaliellaceae</taxon>
        <taxon>Dunaliella</taxon>
    </lineage>
</organism>
<dbReference type="Pfam" id="PF01255">
    <property type="entry name" value="Prenyltransf"/>
    <property type="match status" value="2"/>
</dbReference>
<dbReference type="InterPro" id="IPR001441">
    <property type="entry name" value="UPP_synth-like"/>
</dbReference>
<reference evidence="4" key="1">
    <citation type="submission" date="2017-08" db="EMBL/GenBank/DDBJ databases">
        <authorList>
            <person name="Polle J.E."/>
            <person name="Barry K."/>
            <person name="Cushman J."/>
            <person name="Schmutz J."/>
            <person name="Tran D."/>
            <person name="Hathwaick L.T."/>
            <person name="Yim W.C."/>
            <person name="Jenkins J."/>
            <person name="Mckie-Krisberg Z.M."/>
            <person name="Prochnik S."/>
            <person name="Lindquist E."/>
            <person name="Dockter R.B."/>
            <person name="Adam C."/>
            <person name="Molina H."/>
            <person name="Bunkerborg J."/>
            <person name="Jin E."/>
            <person name="Buchheim M."/>
            <person name="Magnuson J."/>
        </authorList>
    </citation>
    <scope>NUCLEOTIDE SEQUENCE</scope>
    <source>
        <strain evidence="4">CCAP 19/18</strain>
    </source>
</reference>
<feature type="region of interest" description="Disordered" evidence="3">
    <location>
        <begin position="28"/>
        <end position="66"/>
    </location>
</feature>
<protein>
    <recommendedName>
        <fullName evidence="2">Alkyl transferase</fullName>
        <ecNumber evidence="2">2.5.1.-</ecNumber>
    </recommendedName>
</protein>
<comment type="caution">
    <text evidence="4">The sequence shown here is derived from an EMBL/GenBank/DDBJ whole genome shotgun (WGS) entry which is preliminary data.</text>
</comment>
<dbReference type="CDD" id="cd00475">
    <property type="entry name" value="Cis_IPPS"/>
    <property type="match status" value="1"/>
</dbReference>
<feature type="compositionally biased region" description="Low complexity" evidence="3">
    <location>
        <begin position="50"/>
        <end position="60"/>
    </location>
</feature>
<dbReference type="Gene3D" id="3.40.1180.10">
    <property type="entry name" value="Decaprenyl diphosphate synthase-like"/>
    <property type="match status" value="2"/>
</dbReference>
<proteinExistence type="inferred from homology"/>
<name>A0ABQ7G9D4_DUNSA</name>
<keyword evidence="5" id="KW-1185">Reference proteome</keyword>